<evidence type="ECO:0000313" key="2">
    <source>
        <dbReference type="EMBL" id="SMP28025.1"/>
    </source>
</evidence>
<reference evidence="2" key="1">
    <citation type="submission" date="2017-05" db="EMBL/GenBank/DDBJ databases">
        <authorList>
            <person name="Varghese N."/>
            <person name="Submissions S."/>
        </authorList>
    </citation>
    <scope>NUCLEOTIDE SEQUENCE</scope>
    <source>
        <strain evidence="2">DSM 45262</strain>
    </source>
</reference>
<dbReference type="SUPFAM" id="SSF56112">
    <property type="entry name" value="Protein kinase-like (PK-like)"/>
    <property type="match status" value="1"/>
</dbReference>
<name>A0AA46AGH3_9BACL</name>
<gene>
    <name evidence="2" type="ORF">SAMN06265361_10632</name>
</gene>
<dbReference type="InterPro" id="IPR011009">
    <property type="entry name" value="Kinase-like_dom_sf"/>
</dbReference>
<dbReference type="AlphaFoldDB" id="A0AA46AGH3"/>
<dbReference type="GO" id="GO:0042601">
    <property type="term" value="C:endospore-forming forespore"/>
    <property type="evidence" value="ECO:0007669"/>
    <property type="project" value="TreeGrafter"/>
</dbReference>
<sequence>MKQPHRSLVETVLHSNVHQMKPYRKNWCIETDHQKWIAKHVHPTWLRWWVQVDYELRLRGFTSMQPIRSDGGEWLFMPFIEGKTGRYSIREDVEKMVETLAIFHRLGRRLMTPPIDEAAFLLSERIADRLNQFYRVLQKVEQLEAPLRELLLAHGRDFYLDGLAAWERLRQLPLTRFSLKERRLHALSHRDLASHNWMVDKAGRVWLIDFETASYDAQIGDVWQMVSRILVENEWSEEWLRMFLVQYEKERLLSSFEKKVLSVLLAFPNEFMREAIGLAEQKRGYRLKYSLPYLHKIAECRSKWKSQSKQLFYW</sequence>
<keyword evidence="3" id="KW-1185">Reference proteome</keyword>
<dbReference type="Pfam" id="PF01636">
    <property type="entry name" value="APH"/>
    <property type="match status" value="1"/>
</dbReference>
<dbReference type="Gene3D" id="3.90.1200.10">
    <property type="match status" value="1"/>
</dbReference>
<dbReference type="EMBL" id="FXTU01000006">
    <property type="protein sequence ID" value="SMP28025.1"/>
    <property type="molecule type" value="Genomic_DNA"/>
</dbReference>
<protein>
    <submittedName>
        <fullName evidence="2">Ser/Thr protein kinase RdoA involved in Cpx stress response, MazF antagonist</fullName>
    </submittedName>
</protein>
<dbReference type="PANTHER" id="PTHR39179">
    <property type="entry name" value="SPORE COAT PROTEIN I"/>
    <property type="match status" value="1"/>
</dbReference>
<proteinExistence type="predicted"/>
<comment type="caution">
    <text evidence="2">The sequence shown here is derived from an EMBL/GenBank/DDBJ whole genome shotgun (WGS) entry which is preliminary data.</text>
</comment>
<keyword evidence="2" id="KW-0418">Kinase</keyword>
<keyword evidence="2" id="KW-0808">Transferase</keyword>
<dbReference type="PANTHER" id="PTHR39179:SF3">
    <property type="entry name" value="COTS-RELATED PROTEIN"/>
    <property type="match status" value="1"/>
</dbReference>
<dbReference type="InterPro" id="IPR002575">
    <property type="entry name" value="Aminoglycoside_PTrfase"/>
</dbReference>
<dbReference type="InterPro" id="IPR047175">
    <property type="entry name" value="CotS-like"/>
</dbReference>
<dbReference type="GO" id="GO:0016301">
    <property type="term" value="F:kinase activity"/>
    <property type="evidence" value="ECO:0007669"/>
    <property type="project" value="UniProtKB-KW"/>
</dbReference>
<dbReference type="RefSeq" id="WP_102992065.1">
    <property type="nucleotide sequence ID" value="NZ_FXTU01000006.1"/>
</dbReference>
<evidence type="ECO:0000313" key="3">
    <source>
        <dbReference type="Proteomes" id="UP001157946"/>
    </source>
</evidence>
<dbReference type="Proteomes" id="UP001157946">
    <property type="component" value="Unassembled WGS sequence"/>
</dbReference>
<feature type="domain" description="Aminoglycoside phosphotransferase" evidence="1">
    <location>
        <begin position="26"/>
        <end position="248"/>
    </location>
</feature>
<accession>A0AA46AGH3</accession>
<organism evidence="2 3">
    <name type="scientific">Laceyella tengchongensis</name>
    <dbReference type="NCBI Taxonomy" id="574699"/>
    <lineage>
        <taxon>Bacteria</taxon>
        <taxon>Bacillati</taxon>
        <taxon>Bacillota</taxon>
        <taxon>Bacilli</taxon>
        <taxon>Bacillales</taxon>
        <taxon>Thermoactinomycetaceae</taxon>
        <taxon>Laceyella</taxon>
    </lineage>
</organism>
<evidence type="ECO:0000259" key="1">
    <source>
        <dbReference type="Pfam" id="PF01636"/>
    </source>
</evidence>